<dbReference type="Pfam" id="PF14319">
    <property type="entry name" value="Zn_Tnp_IS91"/>
    <property type="match status" value="1"/>
</dbReference>
<dbReference type="InterPro" id="IPR007069">
    <property type="entry name" value="Transposase_32"/>
</dbReference>
<gene>
    <name evidence="3" type="ORF">SCABRO_01673</name>
</gene>
<dbReference type="PANTHER" id="PTHR37023">
    <property type="entry name" value="TRANSPOSASE"/>
    <property type="match status" value="1"/>
</dbReference>
<evidence type="ECO:0000313" key="3">
    <source>
        <dbReference type="EMBL" id="KHE92582.1"/>
    </source>
</evidence>
<name>A0A0B0EHP1_9BACT</name>
<feature type="domain" description="Transposase IS801/IS1294" evidence="1">
    <location>
        <begin position="143"/>
        <end position="326"/>
    </location>
</feature>
<accession>A0A0B0EHP1</accession>
<protein>
    <submittedName>
        <fullName evidence="3">Putative transposase</fullName>
    </submittedName>
</protein>
<dbReference type="eggNOG" id="COG0582">
    <property type="taxonomic scope" value="Bacteria"/>
</dbReference>
<proteinExistence type="predicted"/>
<dbReference type="PANTHER" id="PTHR37023:SF1">
    <property type="entry name" value="ISSOD25 TRANSPOSASE TNPA_ISSOD25"/>
    <property type="match status" value="1"/>
</dbReference>
<dbReference type="GO" id="GO:0003677">
    <property type="term" value="F:DNA binding"/>
    <property type="evidence" value="ECO:0007669"/>
    <property type="project" value="InterPro"/>
</dbReference>
<dbReference type="InterPro" id="IPR054832">
    <property type="entry name" value="transpos_IS91"/>
</dbReference>
<dbReference type="AlphaFoldDB" id="A0A0B0EHP1"/>
<reference evidence="3 4" key="1">
    <citation type="submission" date="2014-10" db="EMBL/GenBank/DDBJ databases">
        <title>Draft genome of anammox bacterium scalindua brodae, obtained using differential coverage binning of sequence data from two enrichment reactors.</title>
        <authorList>
            <person name="Speth D.R."/>
            <person name="Russ L."/>
            <person name="Kartal B."/>
            <person name="Op den Camp H.J."/>
            <person name="Dutilh B.E."/>
            <person name="Jetten M.S."/>
        </authorList>
    </citation>
    <scope>NUCLEOTIDE SEQUENCE [LARGE SCALE GENOMIC DNA]</scope>
    <source>
        <strain evidence="3">RU1</strain>
    </source>
</reference>
<dbReference type="EMBL" id="JRYO01000118">
    <property type="protein sequence ID" value="KHE92582.1"/>
    <property type="molecule type" value="Genomic_DNA"/>
</dbReference>
<organism evidence="3 4">
    <name type="scientific">Candidatus Scalindua brodae</name>
    <dbReference type="NCBI Taxonomy" id="237368"/>
    <lineage>
        <taxon>Bacteria</taxon>
        <taxon>Pseudomonadati</taxon>
        <taxon>Planctomycetota</taxon>
        <taxon>Candidatus Brocadiia</taxon>
        <taxon>Candidatus Brocadiales</taxon>
        <taxon>Candidatus Scalinduaceae</taxon>
        <taxon>Candidatus Scalindua</taxon>
    </lineage>
</organism>
<dbReference type="GO" id="GO:0006313">
    <property type="term" value="P:DNA transposition"/>
    <property type="evidence" value="ECO:0007669"/>
    <property type="project" value="InterPro"/>
</dbReference>
<evidence type="ECO:0000313" key="4">
    <source>
        <dbReference type="Proteomes" id="UP000030652"/>
    </source>
</evidence>
<feature type="domain" description="Transposase zinc-binding" evidence="2">
    <location>
        <begin position="21"/>
        <end position="105"/>
    </location>
</feature>
<dbReference type="GO" id="GO:0004803">
    <property type="term" value="F:transposase activity"/>
    <property type="evidence" value="ECO:0007669"/>
    <property type="project" value="InterPro"/>
</dbReference>
<evidence type="ECO:0000259" key="1">
    <source>
        <dbReference type="Pfam" id="PF04986"/>
    </source>
</evidence>
<evidence type="ECO:0000259" key="2">
    <source>
        <dbReference type="Pfam" id="PF14319"/>
    </source>
</evidence>
<dbReference type="Pfam" id="PF04986">
    <property type="entry name" value="Y2_Tnp"/>
    <property type="match status" value="1"/>
</dbReference>
<dbReference type="NCBIfam" id="NF033538">
    <property type="entry name" value="transpos_IS91"/>
    <property type="match status" value="1"/>
</dbReference>
<dbReference type="InterPro" id="IPR026889">
    <property type="entry name" value="Zn_Tnp"/>
</dbReference>
<comment type="caution">
    <text evidence="3">The sequence shown here is derived from an EMBL/GenBank/DDBJ whole genome shotgun (WGS) entry which is preliminary data.</text>
</comment>
<sequence length="401" mass="47537">MEYVSGIKIRDIFLDNGNWWKFFLKNHRLIRISIITNVLKLLVCRTTFLGYHLIVCPKCFYQKKIPHSCKSKFCSSCGKKATDIWIKIQFNSLPKTKWQHITFTIDERLWPFFWYNRYLMNKIPAIAADIIKTLSVKKDFLPGIFVAIHTFGRDLKRNPHIHLSTTVGGLRISNRHKSWVFSAFFHHAGLKAKWKYAIISLLLNEFKQGNLQLPNNLKHIKSIQSFYSWLQISYRKTWVVHLQKPSSNMKQNVEYLGKYLKRPPIGETRIKNYDGKFVTYQFLDHYTNTTQHLKLPVLDFIARLISHVPDKHFRNIRYYGFLANRTSSKLLPIVYKLLNMTRVIFAKIAIIWKDMIKNTFFFDPTSCPCCKTQMLFSHRVFTKHHILSKHQEIARGYFPLL</sequence>
<dbReference type="Proteomes" id="UP000030652">
    <property type="component" value="Unassembled WGS sequence"/>
</dbReference>